<keyword evidence="2" id="KW-1185">Reference proteome</keyword>
<evidence type="ECO:0000313" key="1">
    <source>
        <dbReference type="EMBL" id="MDZ5460529.1"/>
    </source>
</evidence>
<proteinExistence type="predicted"/>
<organism evidence="1 2">
    <name type="scientific">Azohydromonas lata</name>
    <dbReference type="NCBI Taxonomy" id="45677"/>
    <lineage>
        <taxon>Bacteria</taxon>
        <taxon>Pseudomonadati</taxon>
        <taxon>Pseudomonadota</taxon>
        <taxon>Betaproteobacteria</taxon>
        <taxon>Burkholderiales</taxon>
        <taxon>Sphaerotilaceae</taxon>
        <taxon>Azohydromonas</taxon>
    </lineage>
</organism>
<evidence type="ECO:0000313" key="2">
    <source>
        <dbReference type="Proteomes" id="UP001293718"/>
    </source>
</evidence>
<dbReference type="Proteomes" id="UP001293718">
    <property type="component" value="Unassembled WGS sequence"/>
</dbReference>
<sequence length="80" mass="8387">MVHDGCCQCQRCCHRPVHVLSLAAAREVCAGIGDHDSLVLGNKFIPQKTIGPKGIARAVAVSLAVVDARAQKGCHSLGKI</sequence>
<reference evidence="1 2" key="1">
    <citation type="submission" date="2023-11" db="EMBL/GenBank/DDBJ databases">
        <title>Draft genome of Azohydromonas lata strain H1 (DSM1123), a polyhydroxyalkanoate producer.</title>
        <authorList>
            <person name="Traversa D."/>
            <person name="D'Addabbo P."/>
            <person name="Pazzani C."/>
            <person name="Manzari C."/>
            <person name="Chiara M."/>
            <person name="Scrascia M."/>
        </authorList>
    </citation>
    <scope>NUCLEOTIDE SEQUENCE [LARGE SCALE GENOMIC DNA]</scope>
    <source>
        <strain evidence="1 2">H1</strain>
    </source>
</reference>
<comment type="caution">
    <text evidence="1">The sequence shown here is derived from an EMBL/GenBank/DDBJ whole genome shotgun (WGS) entry which is preliminary data.</text>
</comment>
<name>A0ABU5INT5_9BURK</name>
<protein>
    <submittedName>
        <fullName evidence="1">Uncharacterized protein</fullName>
    </submittedName>
</protein>
<gene>
    <name evidence="1" type="ORF">SM757_28505</name>
</gene>
<accession>A0ABU5INT5</accession>
<dbReference type="RefSeq" id="WP_322467951.1">
    <property type="nucleotide sequence ID" value="NZ_JAXOJX010000072.1"/>
</dbReference>
<dbReference type="EMBL" id="JAXOJX010000072">
    <property type="protein sequence ID" value="MDZ5460529.1"/>
    <property type="molecule type" value="Genomic_DNA"/>
</dbReference>